<organism evidence="1 2">
    <name type="scientific">Dallia pectoralis</name>
    <name type="common">Alaska blackfish</name>
    <dbReference type="NCBI Taxonomy" id="75939"/>
    <lineage>
        <taxon>Eukaryota</taxon>
        <taxon>Metazoa</taxon>
        <taxon>Chordata</taxon>
        <taxon>Craniata</taxon>
        <taxon>Vertebrata</taxon>
        <taxon>Euteleostomi</taxon>
        <taxon>Actinopterygii</taxon>
        <taxon>Neopterygii</taxon>
        <taxon>Teleostei</taxon>
        <taxon>Protacanthopterygii</taxon>
        <taxon>Esociformes</taxon>
        <taxon>Umbridae</taxon>
        <taxon>Dallia</taxon>
    </lineage>
</organism>
<protein>
    <submittedName>
        <fullName evidence="1">Uncharacterized protein</fullName>
    </submittedName>
</protein>
<evidence type="ECO:0000313" key="1">
    <source>
        <dbReference type="EMBL" id="KAJ8003038.1"/>
    </source>
</evidence>
<accession>A0ACC2GHR6</accession>
<dbReference type="EMBL" id="CM055740">
    <property type="protein sequence ID" value="KAJ8003038.1"/>
    <property type="molecule type" value="Genomic_DNA"/>
</dbReference>
<dbReference type="Proteomes" id="UP001157502">
    <property type="component" value="Chromosome 13"/>
</dbReference>
<name>A0ACC2GHR6_DALPE</name>
<evidence type="ECO:0000313" key="2">
    <source>
        <dbReference type="Proteomes" id="UP001157502"/>
    </source>
</evidence>
<gene>
    <name evidence="1" type="ORF">DPEC_G00165210</name>
</gene>
<keyword evidence="2" id="KW-1185">Reference proteome</keyword>
<comment type="caution">
    <text evidence="1">The sequence shown here is derived from an EMBL/GenBank/DDBJ whole genome shotgun (WGS) entry which is preliminary data.</text>
</comment>
<sequence length="207" mass="22566">MTLHPPPNLHLLPPVPGPYIPIHHINPPQSPPQPHNSSRRRKEKAKGGEWDQYHAEQSRPKDRAFVPPAVPASPRLASSPNTQRAGERPRSSPRSFHRRAPSSLVYSTHAGLRSLVLSGGGQRLAGFQLGGRDAPTLVMSTPSPVRTAISALQGPVQHSAPGRTENDRKDIRPPSVIMAMRWRPMLNARGTQQMEIAAAPSFINTCG</sequence>
<reference evidence="1" key="1">
    <citation type="submission" date="2021-05" db="EMBL/GenBank/DDBJ databases">
        <authorList>
            <person name="Pan Q."/>
            <person name="Jouanno E."/>
            <person name="Zahm M."/>
            <person name="Klopp C."/>
            <person name="Cabau C."/>
            <person name="Louis A."/>
            <person name="Berthelot C."/>
            <person name="Parey E."/>
            <person name="Roest Crollius H."/>
            <person name="Montfort J."/>
            <person name="Robinson-Rechavi M."/>
            <person name="Bouchez O."/>
            <person name="Lampietro C."/>
            <person name="Lopez Roques C."/>
            <person name="Donnadieu C."/>
            <person name="Postlethwait J."/>
            <person name="Bobe J."/>
            <person name="Dillon D."/>
            <person name="Chandos A."/>
            <person name="von Hippel F."/>
            <person name="Guiguen Y."/>
        </authorList>
    </citation>
    <scope>NUCLEOTIDE SEQUENCE</scope>
    <source>
        <strain evidence="1">YG-Jan2019</strain>
    </source>
</reference>
<proteinExistence type="predicted"/>